<dbReference type="PANTHER" id="PTHR43098">
    <property type="entry name" value="L-ORNITHINE N(5)-MONOOXYGENASE-RELATED"/>
    <property type="match status" value="1"/>
</dbReference>
<evidence type="ECO:0000313" key="8">
    <source>
        <dbReference type="EMBL" id="SEN03136.1"/>
    </source>
</evidence>
<sequence length="551" mass="62502">MNVAQQGSKTSLVNDFDAVIIGAGFAGMYMLHSLREAGFSTKAFEAAEDVGGVWYFNRYPGARCDIESIVYTYLFSEKLYQDWTWTSRYPDQPEILSYLNYVADKLNLRKDIQFKTRIHAAHYDEANENWRIYLNDGTSVTAKYFIPAVGGLSATNVPNFKGLNHFKGEWYHTGNWPKDEVDFNGKRVGVIGTGSSGVQVIPIVAKEAEHLTVFQRTPQYMLPARNHQLDPEFIRQTKADYKEIKQQVRNSATGDLRKSMNCSVFDVTKEERLQALEEAWEKGGFIPGFTDVFTDEKANETVAEFLRSKISDIVHDPETAEKLMPTYYYGTKRQVLNTDYLETFNRDNVTLIDVKKAPIEEITTTGVRTTQKEYELDILVFATGFDAITGPLFKMDIRGRNGISLKEKWKNGGQISTYLGLATSNFPNLFLITGPESPAGFTNNVAVIESNVEWIIECVKYLREHDLNTIEAEKEAEAGWSKSVADLANKTLFVKTESWWTGANIPGKPRGLPLYLGGFKKYLEICKEVEDKEYEGFSLFANKREKVHPSK</sequence>
<comment type="similarity">
    <text evidence="2">Belongs to the FAD-binding monooxygenase family.</text>
</comment>
<dbReference type="Gene3D" id="3.50.50.60">
    <property type="entry name" value="FAD/NAD(P)-binding domain"/>
    <property type="match status" value="2"/>
</dbReference>
<dbReference type="InterPro" id="IPR020946">
    <property type="entry name" value="Flavin_mOase-like"/>
</dbReference>
<evidence type="ECO:0000256" key="5">
    <source>
        <dbReference type="ARBA" id="ARBA00022857"/>
    </source>
</evidence>
<protein>
    <submittedName>
        <fullName evidence="8">Phenylacetone monooxygenase</fullName>
    </submittedName>
</protein>
<evidence type="ECO:0000256" key="4">
    <source>
        <dbReference type="ARBA" id="ARBA00022827"/>
    </source>
</evidence>
<evidence type="ECO:0000313" key="9">
    <source>
        <dbReference type="Proteomes" id="UP000198553"/>
    </source>
</evidence>
<keyword evidence="6" id="KW-0560">Oxidoreductase</keyword>
<evidence type="ECO:0000256" key="1">
    <source>
        <dbReference type="ARBA" id="ARBA00001974"/>
    </source>
</evidence>
<dbReference type="GO" id="GO:0050661">
    <property type="term" value="F:NADP binding"/>
    <property type="evidence" value="ECO:0007669"/>
    <property type="project" value="InterPro"/>
</dbReference>
<organism evidence="8 9">
    <name type="scientific">Mesobacillus persicus</name>
    <dbReference type="NCBI Taxonomy" id="930146"/>
    <lineage>
        <taxon>Bacteria</taxon>
        <taxon>Bacillati</taxon>
        <taxon>Bacillota</taxon>
        <taxon>Bacilli</taxon>
        <taxon>Bacillales</taxon>
        <taxon>Bacillaceae</taxon>
        <taxon>Mesobacillus</taxon>
    </lineage>
</organism>
<keyword evidence="5" id="KW-0521">NADP</keyword>
<gene>
    <name evidence="8" type="ORF">SAMN05192533_108107</name>
</gene>
<evidence type="ECO:0000256" key="3">
    <source>
        <dbReference type="ARBA" id="ARBA00022630"/>
    </source>
</evidence>
<dbReference type="Pfam" id="PF00743">
    <property type="entry name" value="FMO-like"/>
    <property type="match status" value="1"/>
</dbReference>
<dbReference type="SUPFAM" id="SSF51905">
    <property type="entry name" value="FAD/NAD(P)-binding domain"/>
    <property type="match status" value="2"/>
</dbReference>
<keyword evidence="3" id="KW-0285">Flavoprotein</keyword>
<proteinExistence type="inferred from homology"/>
<dbReference type="InterPro" id="IPR050775">
    <property type="entry name" value="FAD-binding_Monooxygenases"/>
</dbReference>
<keyword evidence="4" id="KW-0274">FAD</keyword>
<comment type="cofactor">
    <cofactor evidence="1">
        <name>FAD</name>
        <dbReference type="ChEBI" id="CHEBI:57692"/>
    </cofactor>
</comment>
<dbReference type="InterPro" id="IPR036188">
    <property type="entry name" value="FAD/NAD-bd_sf"/>
</dbReference>
<evidence type="ECO:0000256" key="6">
    <source>
        <dbReference type="ARBA" id="ARBA00023002"/>
    </source>
</evidence>
<dbReference type="OrthoDB" id="9778740at2"/>
<evidence type="ECO:0000256" key="7">
    <source>
        <dbReference type="ARBA" id="ARBA00023033"/>
    </source>
</evidence>
<dbReference type="GO" id="GO:0050660">
    <property type="term" value="F:flavin adenine dinucleotide binding"/>
    <property type="evidence" value="ECO:0007669"/>
    <property type="project" value="InterPro"/>
</dbReference>
<dbReference type="STRING" id="930146.SAMN05192533_108107"/>
<name>A0A1H8D7H9_9BACI</name>
<accession>A0A1H8D7H9</accession>
<dbReference type="Proteomes" id="UP000198553">
    <property type="component" value="Unassembled WGS sequence"/>
</dbReference>
<keyword evidence="7 8" id="KW-0503">Monooxygenase</keyword>
<keyword evidence="9" id="KW-1185">Reference proteome</keyword>
<evidence type="ECO:0000256" key="2">
    <source>
        <dbReference type="ARBA" id="ARBA00010139"/>
    </source>
</evidence>
<reference evidence="9" key="1">
    <citation type="submission" date="2016-10" db="EMBL/GenBank/DDBJ databases">
        <authorList>
            <person name="Varghese N."/>
            <person name="Submissions S."/>
        </authorList>
    </citation>
    <scope>NUCLEOTIDE SEQUENCE [LARGE SCALE GENOMIC DNA]</scope>
    <source>
        <strain evidence="9">B48,IBRC-M 10115,DSM 25386,CECT 8001</strain>
    </source>
</reference>
<dbReference type="AlphaFoldDB" id="A0A1H8D7H9"/>
<dbReference type="RefSeq" id="WP_090745922.1">
    <property type="nucleotide sequence ID" value="NZ_FOBW01000008.1"/>
</dbReference>
<dbReference type="EMBL" id="FOBW01000008">
    <property type="protein sequence ID" value="SEN03136.1"/>
    <property type="molecule type" value="Genomic_DNA"/>
</dbReference>
<dbReference type="GO" id="GO:0004499">
    <property type="term" value="F:N,N-dimethylaniline monooxygenase activity"/>
    <property type="evidence" value="ECO:0007669"/>
    <property type="project" value="InterPro"/>
</dbReference>
<dbReference type="PANTHER" id="PTHR43098:SF3">
    <property type="entry name" value="L-ORNITHINE N(5)-MONOOXYGENASE-RELATED"/>
    <property type="match status" value="1"/>
</dbReference>